<dbReference type="PANTHER" id="PTHR39460">
    <property type="entry name" value="EXPRESSED PROTEIN"/>
    <property type="match status" value="1"/>
</dbReference>
<dbReference type="OrthoDB" id="2564812at2759"/>
<sequence>MILHSQCIPNQACRRSKVKNTWIVLAAATAALISSPSLVASTEKLRTTSSSLAPTSRSPTILASLDTTSYTPPSKTRSAYHYQYPISQQQQQFPIIPNHPLSASNSIKSTHDPWRPFDDSTLQAHPVHLQAQKTHLEAQPRHLAKRQQVASDNAKATPSFPEPFDTSLGTEFDSETCEPFISQFLKNTAFQQCHPFSLLLTTSEGFYQAGRALNTVSVAANQSDSVNATILPINQVIDASCKADPDQCQVLFDQLSSNIKSPRFGCGKDLEKNNSLALQALTGLSSYRLMREVACLTTRETPKAGKTLTANPNKNLTTTALAGQRTSPGLVAANSTGGSTEPSTRYCFVNAMSSQNPDDLYYYYLPLGTSLPSGTQPSCNECTKSLMKLYALSVSTNDLTLHESYPSARAMTNSKCGPGFAPMPSKDANRLASAAIQRFACIAWNVQACLSIVLVAIYMLV</sequence>
<comment type="caution">
    <text evidence="3">The sequence shown here is derived from an EMBL/GenBank/DDBJ whole genome shotgun (WGS) entry which is preliminary data.</text>
</comment>
<evidence type="ECO:0000259" key="2">
    <source>
        <dbReference type="Pfam" id="PF24855"/>
    </source>
</evidence>
<feature type="domain" description="DUF7729" evidence="2">
    <location>
        <begin position="339"/>
        <end position="422"/>
    </location>
</feature>
<dbReference type="EMBL" id="VSWC01000001">
    <property type="protein sequence ID" value="KAA1118723.1"/>
    <property type="molecule type" value="Genomic_DNA"/>
</dbReference>
<accession>A0A5B0R0B1</accession>
<name>A0A5B0R0B1_PUCGR</name>
<gene>
    <name evidence="3" type="ORF">PGT21_003715</name>
</gene>
<evidence type="ECO:0000313" key="4">
    <source>
        <dbReference type="Proteomes" id="UP000324748"/>
    </source>
</evidence>
<proteinExistence type="predicted"/>
<evidence type="ECO:0000313" key="3">
    <source>
        <dbReference type="EMBL" id="KAA1118723.1"/>
    </source>
</evidence>
<feature type="region of interest" description="Disordered" evidence="1">
    <location>
        <begin position="137"/>
        <end position="164"/>
    </location>
</feature>
<dbReference type="PANTHER" id="PTHR39460:SF1">
    <property type="entry name" value="C6 TRANSCRIPTION FACTOR"/>
    <property type="match status" value="1"/>
</dbReference>
<dbReference type="Pfam" id="PF24855">
    <property type="entry name" value="DUF7729"/>
    <property type="match status" value="2"/>
</dbReference>
<protein>
    <recommendedName>
        <fullName evidence="2">DUF7729 domain-containing protein</fullName>
    </recommendedName>
</protein>
<evidence type="ECO:0000256" key="1">
    <source>
        <dbReference type="SAM" id="MobiDB-lite"/>
    </source>
</evidence>
<reference evidence="3 4" key="1">
    <citation type="submission" date="2019-05" db="EMBL/GenBank/DDBJ databases">
        <title>Emergence of the Ug99 lineage of the wheat stem rust pathogen through somatic hybridization.</title>
        <authorList>
            <person name="Li F."/>
            <person name="Upadhyaya N.M."/>
            <person name="Sperschneider J."/>
            <person name="Matny O."/>
            <person name="Nguyen-Phuc H."/>
            <person name="Mago R."/>
            <person name="Raley C."/>
            <person name="Miller M.E."/>
            <person name="Silverstein K.A.T."/>
            <person name="Henningsen E."/>
            <person name="Hirsch C.D."/>
            <person name="Visser B."/>
            <person name="Pretorius Z.A."/>
            <person name="Steffenson B.J."/>
            <person name="Schwessinger B."/>
            <person name="Dodds P.N."/>
            <person name="Figueroa M."/>
        </authorList>
    </citation>
    <scope>NUCLEOTIDE SEQUENCE [LARGE SCALE GENOMIC DNA]</scope>
    <source>
        <strain evidence="3">21-0</strain>
    </source>
</reference>
<keyword evidence="4" id="KW-1185">Reference proteome</keyword>
<feature type="domain" description="DUF7729" evidence="2">
    <location>
        <begin position="159"/>
        <end position="301"/>
    </location>
</feature>
<dbReference type="AlphaFoldDB" id="A0A5B0R0B1"/>
<organism evidence="3 4">
    <name type="scientific">Puccinia graminis f. sp. tritici</name>
    <dbReference type="NCBI Taxonomy" id="56615"/>
    <lineage>
        <taxon>Eukaryota</taxon>
        <taxon>Fungi</taxon>
        <taxon>Dikarya</taxon>
        <taxon>Basidiomycota</taxon>
        <taxon>Pucciniomycotina</taxon>
        <taxon>Pucciniomycetes</taxon>
        <taxon>Pucciniales</taxon>
        <taxon>Pucciniaceae</taxon>
        <taxon>Puccinia</taxon>
    </lineage>
</organism>
<dbReference type="InterPro" id="IPR056146">
    <property type="entry name" value="DUF7729"/>
</dbReference>
<dbReference type="Proteomes" id="UP000324748">
    <property type="component" value="Unassembled WGS sequence"/>
</dbReference>